<dbReference type="InterPro" id="IPR039719">
    <property type="entry name" value="FBXO28"/>
</dbReference>
<dbReference type="SUPFAM" id="SSF50978">
    <property type="entry name" value="WD40 repeat-like"/>
    <property type="match status" value="1"/>
</dbReference>
<dbReference type="PANTHER" id="PTHR13252:SF9">
    <property type="entry name" value="F-BOX ONLY PROTEIN 28"/>
    <property type="match status" value="1"/>
</dbReference>
<feature type="domain" description="F-box" evidence="2">
    <location>
        <begin position="1"/>
        <end position="44"/>
    </location>
</feature>
<evidence type="ECO:0000256" key="1">
    <source>
        <dbReference type="SAM" id="MobiDB-lite"/>
    </source>
</evidence>
<sequence>MDKLPVEILSKIIDHLAPQEKVQLQSISKKFFDLARDNNQWRLHCYEQSWAARQAARSAARPPESVIADATVSLSTLGQESLLDIIQPSVPLANAESDDTGELSRSERARAAAEWDSSAEGEYVDWYSEYIARHGPISLSWVEQPSARKGEGKRGQSYEVKGMGLLKDWTSARQNKIVAPLEDGSICIWDLNNSHSADSQASKGRIFGVSEPGILMTNLSGRRDHSPSKTSLEFINLGEGVSVDSLRQRAYLAVGNVLNEVDLETLKVISQQRYPWSIFALSQETDYSVPLTLATTLSLQIYDSRLSAAEEEEAISSRCERIISPNAPKLGIFARSDSPLVQLQSNGQPPTRIRSPGPSDKGANYAPLFQPGPLSILHPPAPHVNTILLAGRFPSILCYDRRYFPRLQTTVHSGGRLCGLASVPAPRFPVFSGSTYPESHSVVACGDYNGRGSLELYNLKSAPEEDHSPSNMTSNLNPEYKNRQSAASSKLLSVGSHGNRIVFSDAEGNIKWTERNGRSEVRRWNINTFQPQIPFGRRSQQPTPQTEEDQQPRGLWPSQSPGNNEVARKVLPTGGNLTGDELLIWTGERIGRVKFSIPADYGMELDEKEVDEDDDVFMHAEVDEATREEMRHRRRDDWEREQRYEDYMRRALERQADEVRWMGNRGLG</sequence>
<evidence type="ECO:0000259" key="2">
    <source>
        <dbReference type="PROSITE" id="PS50181"/>
    </source>
</evidence>
<dbReference type="InterPro" id="IPR001810">
    <property type="entry name" value="F-box_dom"/>
</dbReference>
<reference evidence="3 4" key="1">
    <citation type="submission" date="2015-10" db="EMBL/GenBank/DDBJ databases">
        <title>Genome sequencing of Penicillium freii.</title>
        <authorList>
            <person name="Nguyen H.D."/>
            <person name="Visagie C.M."/>
            <person name="Seifert K.A."/>
        </authorList>
    </citation>
    <scope>NUCLEOTIDE SEQUENCE [LARGE SCALE GENOMIC DNA]</scope>
    <source>
        <strain evidence="3 4">DAOM 242723</strain>
    </source>
</reference>
<keyword evidence="4" id="KW-1185">Reference proteome</keyword>
<feature type="region of interest" description="Disordered" evidence="1">
    <location>
        <begin position="529"/>
        <end position="572"/>
    </location>
</feature>
<dbReference type="SUPFAM" id="SSF81383">
    <property type="entry name" value="F-box domain"/>
    <property type="match status" value="1"/>
</dbReference>
<proteinExistence type="predicted"/>
<dbReference type="AlphaFoldDB" id="A0A101MD90"/>
<feature type="region of interest" description="Disordered" evidence="1">
    <location>
        <begin position="341"/>
        <end position="364"/>
    </location>
</feature>
<feature type="region of interest" description="Disordered" evidence="1">
    <location>
        <begin position="462"/>
        <end position="489"/>
    </location>
</feature>
<dbReference type="PROSITE" id="PS50181">
    <property type="entry name" value="FBOX"/>
    <property type="match status" value="1"/>
</dbReference>
<dbReference type="SMART" id="SM00256">
    <property type="entry name" value="FBOX"/>
    <property type="match status" value="1"/>
</dbReference>
<dbReference type="InterPro" id="IPR036047">
    <property type="entry name" value="F-box-like_dom_sf"/>
</dbReference>
<dbReference type="STRING" id="48697.A0A101MD90"/>
<comment type="caution">
    <text evidence="3">The sequence shown here is derived from an EMBL/GenBank/DDBJ whole genome shotgun (WGS) entry which is preliminary data.</text>
</comment>
<accession>A0A101MD90</accession>
<dbReference type="PANTHER" id="PTHR13252">
    <property type="entry name" value="F-BOX ONLY PROTEIN 28"/>
    <property type="match status" value="1"/>
</dbReference>
<protein>
    <recommendedName>
        <fullName evidence="2">F-box domain-containing protein</fullName>
    </recommendedName>
</protein>
<gene>
    <name evidence="3" type="ORF">ACN42_g8687</name>
</gene>
<organism evidence="3 4">
    <name type="scientific">Penicillium freii</name>
    <dbReference type="NCBI Taxonomy" id="48697"/>
    <lineage>
        <taxon>Eukaryota</taxon>
        <taxon>Fungi</taxon>
        <taxon>Dikarya</taxon>
        <taxon>Ascomycota</taxon>
        <taxon>Pezizomycotina</taxon>
        <taxon>Eurotiomycetes</taxon>
        <taxon>Eurotiomycetidae</taxon>
        <taxon>Eurotiales</taxon>
        <taxon>Aspergillaceae</taxon>
        <taxon>Penicillium</taxon>
    </lineage>
</organism>
<dbReference type="GO" id="GO:0000209">
    <property type="term" value="P:protein polyubiquitination"/>
    <property type="evidence" value="ECO:0007669"/>
    <property type="project" value="TreeGrafter"/>
</dbReference>
<dbReference type="InterPro" id="IPR036322">
    <property type="entry name" value="WD40_repeat_dom_sf"/>
</dbReference>
<name>A0A101MD90_PENFR</name>
<feature type="compositionally biased region" description="Polar residues" evidence="1">
    <location>
        <begin position="469"/>
        <end position="489"/>
    </location>
</feature>
<evidence type="ECO:0000313" key="3">
    <source>
        <dbReference type="EMBL" id="KUM58464.1"/>
    </source>
</evidence>
<dbReference type="Pfam" id="PF12937">
    <property type="entry name" value="F-box-like"/>
    <property type="match status" value="1"/>
</dbReference>
<dbReference type="Proteomes" id="UP000055045">
    <property type="component" value="Unassembled WGS sequence"/>
</dbReference>
<dbReference type="EMBL" id="LLXE01000282">
    <property type="protein sequence ID" value="KUM58464.1"/>
    <property type="molecule type" value="Genomic_DNA"/>
</dbReference>
<evidence type="ECO:0000313" key="4">
    <source>
        <dbReference type="Proteomes" id="UP000055045"/>
    </source>
</evidence>
<dbReference type="Gene3D" id="1.20.1280.50">
    <property type="match status" value="1"/>
</dbReference>